<gene>
    <name evidence="2" type="ordered locus">FRAAL2529</name>
</gene>
<dbReference type="PANTHER" id="PTHR10948:SF23">
    <property type="entry name" value="TRANSPOSASE INSI FOR INSERTION SEQUENCE ELEMENT IS30A-RELATED"/>
    <property type="match status" value="1"/>
</dbReference>
<dbReference type="GO" id="GO:0032196">
    <property type="term" value="P:transposition"/>
    <property type="evidence" value="ECO:0007669"/>
    <property type="project" value="TreeGrafter"/>
</dbReference>
<feature type="region of interest" description="Disordered" evidence="1">
    <location>
        <begin position="373"/>
        <end position="422"/>
    </location>
</feature>
<dbReference type="Proteomes" id="UP000000657">
    <property type="component" value="Chromosome"/>
</dbReference>
<evidence type="ECO:0000256" key="1">
    <source>
        <dbReference type="SAM" id="MobiDB-lite"/>
    </source>
</evidence>
<feature type="region of interest" description="Disordered" evidence="1">
    <location>
        <begin position="1"/>
        <end position="32"/>
    </location>
</feature>
<keyword evidence="3" id="KW-1185">Reference proteome</keyword>
<dbReference type="InterPro" id="IPR051917">
    <property type="entry name" value="Transposase-Integrase"/>
</dbReference>
<dbReference type="GO" id="GO:0005829">
    <property type="term" value="C:cytosol"/>
    <property type="evidence" value="ECO:0007669"/>
    <property type="project" value="TreeGrafter"/>
</dbReference>
<evidence type="ECO:0000313" key="3">
    <source>
        <dbReference type="Proteomes" id="UP000000657"/>
    </source>
</evidence>
<dbReference type="NCBIfam" id="NF033563">
    <property type="entry name" value="transpos_IS30"/>
    <property type="match status" value="1"/>
</dbReference>
<protein>
    <submittedName>
        <fullName evidence="2">Transposase</fullName>
    </submittedName>
</protein>
<organism evidence="2 3">
    <name type="scientific">Frankia alni (strain DSM 45986 / CECT 9034 / ACN14a)</name>
    <dbReference type="NCBI Taxonomy" id="326424"/>
    <lineage>
        <taxon>Bacteria</taxon>
        <taxon>Bacillati</taxon>
        <taxon>Actinomycetota</taxon>
        <taxon>Actinomycetes</taxon>
        <taxon>Frankiales</taxon>
        <taxon>Frankiaceae</taxon>
        <taxon>Frankia</taxon>
    </lineage>
</organism>
<dbReference type="PANTHER" id="PTHR10948">
    <property type="entry name" value="TRANSPOSASE"/>
    <property type="match status" value="1"/>
</dbReference>
<dbReference type="STRING" id="326424.FRAAL2529"/>
<proteinExistence type="predicted"/>
<feature type="region of interest" description="Disordered" evidence="1">
    <location>
        <begin position="317"/>
        <end position="349"/>
    </location>
</feature>
<feature type="compositionally biased region" description="Pro residues" evidence="1">
    <location>
        <begin position="395"/>
        <end position="409"/>
    </location>
</feature>
<evidence type="ECO:0000313" key="2">
    <source>
        <dbReference type="EMBL" id="CAJ61176.1"/>
    </source>
</evidence>
<dbReference type="AlphaFoldDB" id="Q0RMS1"/>
<dbReference type="KEGG" id="fal:FRAAL2529"/>
<dbReference type="EMBL" id="CT573213">
    <property type="protein sequence ID" value="CAJ61176.1"/>
    <property type="molecule type" value="Genomic_DNA"/>
</dbReference>
<accession>Q0RMS1</accession>
<dbReference type="InterPro" id="IPR053392">
    <property type="entry name" value="Transposase_IS30-like"/>
</dbReference>
<sequence length="437" mass="47203">MQERLAGPVRRGDGTVVPGPWTAPFTDRNKPHRQDRRWVSAWSPEQISRRLRVDFPDDAAMRISHEAIYQALYTEGRGALRRELVACLRTGRALRAPRARAGRRPDGMVTPEVRIGARPVEATDRAVAGHWEGDLIIGLNRSAIGTLVERTTRFTLLLHLPRMDGYGHEPRVKNGPALAGRGADAVREAITQAFAVLPEQLRRTLTWGGDLDWPAAVRQRPGEGSAGGGLVAAGAGEDVDDLSVLVDGPVQIRPTAGDHHLRFSHEPPVAGTVPAGPGRVGEQGCEALHPAVDRDVVDLEAPFGAEFLDVPVRQRKPQVPADRQDDHLGWNRNPANSDVRTGTWTRRRRIHRSRPIGGYAKADIADATVPAGSSAVPVTRAPVSGPVPSARPSHLPLPPGAGEPSPADPPRPHRPQPLTVKQPVGRNCLTACCANHN</sequence>
<reference evidence="2 3" key="1">
    <citation type="journal article" date="2007" name="Genome Res.">
        <title>Genome characteristics of facultatively symbiotic Frankia sp. strains reflect host range and host plant biogeography.</title>
        <authorList>
            <person name="Normand P."/>
            <person name="Lapierre P."/>
            <person name="Tisa L.S."/>
            <person name="Gogarten J.P."/>
            <person name="Alloisio N."/>
            <person name="Bagnarol E."/>
            <person name="Bassi C.A."/>
            <person name="Berry A.M."/>
            <person name="Bickhart D.M."/>
            <person name="Choisne N."/>
            <person name="Couloux A."/>
            <person name="Cournoyer B."/>
            <person name="Cruveiller S."/>
            <person name="Daubin V."/>
            <person name="Demange N."/>
            <person name="Francino M.P."/>
            <person name="Goltsman E."/>
            <person name="Huang Y."/>
            <person name="Kopp O.R."/>
            <person name="Labarre L."/>
            <person name="Lapidus A."/>
            <person name="Lavire C."/>
            <person name="Marechal J."/>
            <person name="Martinez M."/>
            <person name="Mastronunzio J.E."/>
            <person name="Mullin B.C."/>
            <person name="Niemann J."/>
            <person name="Pujic P."/>
            <person name="Rawnsley T."/>
            <person name="Rouy Z."/>
            <person name="Schenowitz C."/>
            <person name="Sellstedt A."/>
            <person name="Tavares F."/>
            <person name="Tomkins J.P."/>
            <person name="Vallenet D."/>
            <person name="Valverde C."/>
            <person name="Wall L.G."/>
            <person name="Wang Y."/>
            <person name="Medigue C."/>
            <person name="Benson D.R."/>
        </authorList>
    </citation>
    <scope>NUCLEOTIDE SEQUENCE [LARGE SCALE GENOMIC DNA]</scope>
    <source>
        <strain evidence="3">DSM 45986 / CECT 9034 / ACN14a</strain>
    </source>
</reference>
<dbReference type="HOGENOM" id="CLU_626645_0_0_11"/>
<name>Q0RMS1_FRAAA</name>
<dbReference type="eggNOG" id="COG2826">
    <property type="taxonomic scope" value="Bacteria"/>
</dbReference>
<dbReference type="GO" id="GO:0004803">
    <property type="term" value="F:transposase activity"/>
    <property type="evidence" value="ECO:0007669"/>
    <property type="project" value="TreeGrafter"/>
</dbReference>